<keyword evidence="2" id="KW-1185">Reference proteome</keyword>
<reference evidence="1 2" key="1">
    <citation type="submission" date="2021-05" db="EMBL/GenBank/DDBJ databases">
        <title>Comparative genomic studies on the polysaccharide-degrading batcterial strains of the Flammeovirga genus.</title>
        <authorList>
            <person name="Zewei F."/>
            <person name="Zheng Z."/>
            <person name="Yu L."/>
            <person name="Ruyue G."/>
            <person name="Yanhong M."/>
            <person name="Yuanyuan C."/>
            <person name="Jingyan G."/>
            <person name="Wenjun H."/>
        </authorList>
    </citation>
    <scope>NUCLEOTIDE SEQUENCE [LARGE SCALE GENOMIC DNA]</scope>
    <source>
        <strain evidence="1 2">NBRC:100898</strain>
    </source>
</reference>
<evidence type="ECO:0008006" key="3">
    <source>
        <dbReference type="Google" id="ProtNLM"/>
    </source>
</evidence>
<organism evidence="1 2">
    <name type="scientific">Flammeovirga yaeyamensis</name>
    <dbReference type="NCBI Taxonomy" id="367791"/>
    <lineage>
        <taxon>Bacteria</taxon>
        <taxon>Pseudomonadati</taxon>
        <taxon>Bacteroidota</taxon>
        <taxon>Cytophagia</taxon>
        <taxon>Cytophagales</taxon>
        <taxon>Flammeovirgaceae</taxon>
        <taxon>Flammeovirga</taxon>
    </lineage>
</organism>
<dbReference type="Proteomes" id="UP000678679">
    <property type="component" value="Chromosome 2"/>
</dbReference>
<dbReference type="KEGG" id="fya:KMW28_21415"/>
<sequence>MKKIITNILAALCLTSCLTEHDVDFSLPQNQPESLLYHKNDEVRPVTIAFEGEAPETMAEGDLTFELSKVSVQQDTILAVVEDSLNPFEIDPITGVIKYVPHDSTQLGQYLLDVSLSNEAGETAFNNAYRTVLEDWRPLIRINSKGGDTDVVFLIDEDGNPISSTITELFVETVRSPLDSIQISVTPELPEGTKLLLNSFGQFYFTGKLENQMYEVSLFTSNEYGDIDAPVTFALTTQVVFTEERQLFDMELTINYKPDGLAEFEFDGMFYKQISGPTIGATATWWNINRERNNHPDQDRRENYITRCYARTISGSSKAEHMMVPLQAFDAENLKSITVETGVLFNAGVSTTGLQRIEIRAVGEAEYQLALERDDFESRVNQWPLIYSTNEQPRDEKGWYFNHNIKEQGVSIDDTQVRVVALIRHLDDSNSGYMGLDQLTISGKYLILE</sequence>
<proteinExistence type="predicted"/>
<accession>A0AAX1NBU8</accession>
<evidence type="ECO:0000313" key="2">
    <source>
        <dbReference type="Proteomes" id="UP000678679"/>
    </source>
</evidence>
<gene>
    <name evidence="1" type="ORF">KMW28_21415</name>
</gene>
<dbReference type="RefSeq" id="WP_169662327.1">
    <property type="nucleotide sequence ID" value="NZ_CP076133.1"/>
</dbReference>
<name>A0AAX1NBU8_9BACT</name>
<dbReference type="AlphaFoldDB" id="A0AAX1NBU8"/>
<evidence type="ECO:0000313" key="1">
    <source>
        <dbReference type="EMBL" id="QWG04984.1"/>
    </source>
</evidence>
<protein>
    <recommendedName>
        <fullName evidence="3">Lipoprotein</fullName>
    </recommendedName>
</protein>
<dbReference type="EMBL" id="CP076133">
    <property type="protein sequence ID" value="QWG04984.1"/>
    <property type="molecule type" value="Genomic_DNA"/>
</dbReference>